<evidence type="ECO:0000313" key="1">
    <source>
        <dbReference type="EMBL" id="EDW58117.1"/>
    </source>
</evidence>
<dbReference type="AlphaFoldDB" id="B4MD45"/>
<evidence type="ECO:0000313" key="2">
    <source>
        <dbReference type="Proteomes" id="UP000008792"/>
    </source>
</evidence>
<protein>
    <submittedName>
        <fullName evidence="1">Uncharacterized protein</fullName>
    </submittedName>
</protein>
<dbReference type="Proteomes" id="UP000008792">
    <property type="component" value="Unassembled WGS sequence"/>
</dbReference>
<dbReference type="eggNOG" id="ENOG502TD4M">
    <property type="taxonomic scope" value="Eukaryota"/>
</dbReference>
<proteinExistence type="predicted"/>
<dbReference type="EMBL" id="CH940660">
    <property type="protein sequence ID" value="EDW58117.1"/>
    <property type="molecule type" value="Genomic_DNA"/>
</dbReference>
<dbReference type="PhylomeDB" id="B4MD45"/>
<dbReference type="InParanoid" id="B4MD45"/>
<dbReference type="KEGG" id="dvi:6635508"/>
<gene>
    <name evidence="1" type="primary">Dvir\GJ15207</name>
    <name evidence="1" type="ORF">Dvir_GJ15207</name>
</gene>
<keyword evidence="2" id="KW-1185">Reference proteome</keyword>
<dbReference type="OMA" id="MITITTQ"/>
<name>B4MD45_DROVI</name>
<organism evidence="1 2">
    <name type="scientific">Drosophila virilis</name>
    <name type="common">Fruit fly</name>
    <dbReference type="NCBI Taxonomy" id="7244"/>
    <lineage>
        <taxon>Eukaryota</taxon>
        <taxon>Metazoa</taxon>
        <taxon>Ecdysozoa</taxon>
        <taxon>Arthropoda</taxon>
        <taxon>Hexapoda</taxon>
        <taxon>Insecta</taxon>
        <taxon>Pterygota</taxon>
        <taxon>Neoptera</taxon>
        <taxon>Endopterygota</taxon>
        <taxon>Diptera</taxon>
        <taxon>Brachycera</taxon>
        <taxon>Muscomorpha</taxon>
        <taxon>Ephydroidea</taxon>
        <taxon>Drosophilidae</taxon>
        <taxon>Drosophila</taxon>
    </lineage>
</organism>
<dbReference type="HOGENOM" id="CLU_2186700_0_0_1"/>
<accession>B4MD45</accession>
<dbReference type="OrthoDB" id="7862411at2759"/>
<sequence>MCLKICRCCCCCYGSASAAGNQQQCQELQLKDLTPELMITITTQPHNNSSHNLSSNASLAERPNILGSWSCDEEIEHYNVDDYESRTPTMWRAWWLQGASEQLSSVILS</sequence>
<reference evidence="1 2" key="1">
    <citation type="journal article" date="2007" name="Nature">
        <title>Evolution of genes and genomes on the Drosophila phylogeny.</title>
        <authorList>
            <consortium name="Drosophila 12 Genomes Consortium"/>
            <person name="Clark A.G."/>
            <person name="Eisen M.B."/>
            <person name="Smith D.R."/>
            <person name="Bergman C.M."/>
            <person name="Oliver B."/>
            <person name="Markow T.A."/>
            <person name="Kaufman T.C."/>
            <person name="Kellis M."/>
            <person name="Gelbart W."/>
            <person name="Iyer V.N."/>
            <person name="Pollard D.A."/>
            <person name="Sackton T.B."/>
            <person name="Larracuente A.M."/>
            <person name="Singh N.D."/>
            <person name="Abad J.P."/>
            <person name="Abt D.N."/>
            <person name="Adryan B."/>
            <person name="Aguade M."/>
            <person name="Akashi H."/>
            <person name="Anderson W.W."/>
            <person name="Aquadro C.F."/>
            <person name="Ardell D.H."/>
            <person name="Arguello R."/>
            <person name="Artieri C.G."/>
            <person name="Barbash D.A."/>
            <person name="Barker D."/>
            <person name="Barsanti P."/>
            <person name="Batterham P."/>
            <person name="Batzoglou S."/>
            <person name="Begun D."/>
            <person name="Bhutkar A."/>
            <person name="Blanco E."/>
            <person name="Bosak S.A."/>
            <person name="Bradley R.K."/>
            <person name="Brand A.D."/>
            <person name="Brent M.R."/>
            <person name="Brooks A.N."/>
            <person name="Brown R.H."/>
            <person name="Butlin R.K."/>
            <person name="Caggese C."/>
            <person name="Calvi B.R."/>
            <person name="Bernardo de Carvalho A."/>
            <person name="Caspi A."/>
            <person name="Castrezana S."/>
            <person name="Celniker S.E."/>
            <person name="Chang J.L."/>
            <person name="Chapple C."/>
            <person name="Chatterji S."/>
            <person name="Chinwalla A."/>
            <person name="Civetta A."/>
            <person name="Clifton S.W."/>
            <person name="Comeron J.M."/>
            <person name="Costello J.C."/>
            <person name="Coyne J.A."/>
            <person name="Daub J."/>
            <person name="David R.G."/>
            <person name="Delcher A.L."/>
            <person name="Delehaunty K."/>
            <person name="Do C.B."/>
            <person name="Ebling H."/>
            <person name="Edwards K."/>
            <person name="Eickbush T."/>
            <person name="Evans J.D."/>
            <person name="Filipski A."/>
            <person name="Findeiss S."/>
            <person name="Freyhult E."/>
            <person name="Fulton L."/>
            <person name="Fulton R."/>
            <person name="Garcia A.C."/>
            <person name="Gardiner A."/>
            <person name="Garfield D.A."/>
            <person name="Garvin B.E."/>
            <person name="Gibson G."/>
            <person name="Gilbert D."/>
            <person name="Gnerre S."/>
            <person name="Godfrey J."/>
            <person name="Good R."/>
            <person name="Gotea V."/>
            <person name="Gravely B."/>
            <person name="Greenberg A.J."/>
            <person name="Griffiths-Jones S."/>
            <person name="Gross S."/>
            <person name="Guigo R."/>
            <person name="Gustafson E.A."/>
            <person name="Haerty W."/>
            <person name="Hahn M.W."/>
            <person name="Halligan D.L."/>
            <person name="Halpern A.L."/>
            <person name="Halter G.M."/>
            <person name="Han M.V."/>
            <person name="Heger A."/>
            <person name="Hillier L."/>
            <person name="Hinrichs A.S."/>
            <person name="Holmes I."/>
            <person name="Hoskins R.A."/>
            <person name="Hubisz M.J."/>
            <person name="Hultmark D."/>
            <person name="Huntley M.A."/>
            <person name="Jaffe D.B."/>
            <person name="Jagadeeshan S."/>
            <person name="Jeck W.R."/>
            <person name="Johnson J."/>
            <person name="Jones C.D."/>
            <person name="Jordan W.C."/>
            <person name="Karpen G.H."/>
            <person name="Kataoka E."/>
            <person name="Keightley P.D."/>
            <person name="Kheradpour P."/>
            <person name="Kirkness E.F."/>
            <person name="Koerich L.B."/>
            <person name="Kristiansen K."/>
            <person name="Kudrna D."/>
            <person name="Kulathinal R.J."/>
            <person name="Kumar S."/>
            <person name="Kwok R."/>
            <person name="Lander E."/>
            <person name="Langley C.H."/>
            <person name="Lapoint R."/>
            <person name="Lazzaro B.P."/>
            <person name="Lee S.J."/>
            <person name="Levesque L."/>
            <person name="Li R."/>
            <person name="Lin C.F."/>
            <person name="Lin M.F."/>
            <person name="Lindblad-Toh K."/>
            <person name="Llopart A."/>
            <person name="Long M."/>
            <person name="Low L."/>
            <person name="Lozovsky E."/>
            <person name="Lu J."/>
            <person name="Luo M."/>
            <person name="Machado C.A."/>
            <person name="Makalowski W."/>
            <person name="Marzo M."/>
            <person name="Matsuda M."/>
            <person name="Matzkin L."/>
            <person name="McAllister B."/>
            <person name="McBride C.S."/>
            <person name="McKernan B."/>
            <person name="McKernan K."/>
            <person name="Mendez-Lago M."/>
            <person name="Minx P."/>
            <person name="Mollenhauer M.U."/>
            <person name="Montooth K."/>
            <person name="Mount S.M."/>
            <person name="Mu X."/>
            <person name="Myers E."/>
            <person name="Negre B."/>
            <person name="Newfeld S."/>
            <person name="Nielsen R."/>
            <person name="Noor M.A."/>
            <person name="O'Grady P."/>
            <person name="Pachter L."/>
            <person name="Papaceit M."/>
            <person name="Parisi M.J."/>
            <person name="Parisi M."/>
            <person name="Parts L."/>
            <person name="Pedersen J.S."/>
            <person name="Pesole G."/>
            <person name="Phillippy A.M."/>
            <person name="Ponting C.P."/>
            <person name="Pop M."/>
            <person name="Porcelli D."/>
            <person name="Powell J.R."/>
            <person name="Prohaska S."/>
            <person name="Pruitt K."/>
            <person name="Puig M."/>
            <person name="Quesneville H."/>
            <person name="Ram K.R."/>
            <person name="Rand D."/>
            <person name="Rasmussen M.D."/>
            <person name="Reed L.K."/>
            <person name="Reenan R."/>
            <person name="Reily A."/>
            <person name="Remington K.A."/>
            <person name="Rieger T.T."/>
            <person name="Ritchie M.G."/>
            <person name="Robin C."/>
            <person name="Rogers Y.H."/>
            <person name="Rohde C."/>
            <person name="Rozas J."/>
            <person name="Rubenfield M.J."/>
            <person name="Ruiz A."/>
            <person name="Russo S."/>
            <person name="Salzberg S.L."/>
            <person name="Sanchez-Gracia A."/>
            <person name="Saranga D.J."/>
            <person name="Sato H."/>
            <person name="Schaeffer S.W."/>
            <person name="Schatz M.C."/>
            <person name="Schlenke T."/>
            <person name="Schwartz R."/>
            <person name="Segarra C."/>
            <person name="Singh R.S."/>
            <person name="Sirot L."/>
            <person name="Sirota M."/>
            <person name="Sisneros N.B."/>
            <person name="Smith C.D."/>
            <person name="Smith T.F."/>
            <person name="Spieth J."/>
            <person name="Stage D.E."/>
            <person name="Stark A."/>
            <person name="Stephan W."/>
            <person name="Strausberg R.L."/>
            <person name="Strempel S."/>
            <person name="Sturgill D."/>
            <person name="Sutton G."/>
            <person name="Sutton G.G."/>
            <person name="Tao W."/>
            <person name="Teichmann S."/>
            <person name="Tobari Y.N."/>
            <person name="Tomimura Y."/>
            <person name="Tsolas J.M."/>
            <person name="Valente V.L."/>
            <person name="Venter E."/>
            <person name="Venter J.C."/>
            <person name="Vicario S."/>
            <person name="Vieira F.G."/>
            <person name="Vilella A.J."/>
            <person name="Villasante A."/>
            <person name="Walenz B."/>
            <person name="Wang J."/>
            <person name="Wasserman M."/>
            <person name="Watts T."/>
            <person name="Wilson D."/>
            <person name="Wilson R.K."/>
            <person name="Wing R.A."/>
            <person name="Wolfner M.F."/>
            <person name="Wong A."/>
            <person name="Wong G.K."/>
            <person name="Wu C.I."/>
            <person name="Wu G."/>
            <person name="Yamamoto D."/>
            <person name="Yang H.P."/>
            <person name="Yang S.P."/>
            <person name="Yorke J.A."/>
            <person name="Yoshida K."/>
            <person name="Zdobnov E."/>
            <person name="Zhang P."/>
            <person name="Zhang Y."/>
            <person name="Zimin A.V."/>
            <person name="Baldwin J."/>
            <person name="Abdouelleil A."/>
            <person name="Abdulkadir J."/>
            <person name="Abebe A."/>
            <person name="Abera B."/>
            <person name="Abreu J."/>
            <person name="Acer S.C."/>
            <person name="Aftuck L."/>
            <person name="Alexander A."/>
            <person name="An P."/>
            <person name="Anderson E."/>
            <person name="Anderson S."/>
            <person name="Arachi H."/>
            <person name="Azer M."/>
            <person name="Bachantsang P."/>
            <person name="Barry A."/>
            <person name="Bayul T."/>
            <person name="Berlin A."/>
            <person name="Bessette D."/>
            <person name="Bloom T."/>
            <person name="Blye J."/>
            <person name="Boguslavskiy L."/>
            <person name="Bonnet C."/>
            <person name="Boukhgalter B."/>
            <person name="Bourzgui I."/>
            <person name="Brown A."/>
            <person name="Cahill P."/>
            <person name="Channer S."/>
            <person name="Cheshatsang Y."/>
            <person name="Chuda L."/>
            <person name="Citroen M."/>
            <person name="Collymore A."/>
            <person name="Cooke P."/>
            <person name="Costello M."/>
            <person name="D'Aco K."/>
            <person name="Daza R."/>
            <person name="De Haan G."/>
            <person name="DeGray S."/>
            <person name="DeMaso C."/>
            <person name="Dhargay N."/>
            <person name="Dooley K."/>
            <person name="Dooley E."/>
            <person name="Doricent M."/>
            <person name="Dorje P."/>
            <person name="Dorjee K."/>
            <person name="Dupes A."/>
            <person name="Elong R."/>
            <person name="Falk J."/>
            <person name="Farina A."/>
            <person name="Faro S."/>
            <person name="Ferguson D."/>
            <person name="Fisher S."/>
            <person name="Foley C.D."/>
            <person name="Franke A."/>
            <person name="Friedrich D."/>
            <person name="Gadbois L."/>
            <person name="Gearin G."/>
            <person name="Gearin C.R."/>
            <person name="Giannoukos G."/>
            <person name="Goode T."/>
            <person name="Graham J."/>
            <person name="Grandbois E."/>
            <person name="Grewal S."/>
            <person name="Gyaltsen K."/>
            <person name="Hafez N."/>
            <person name="Hagos B."/>
            <person name="Hall J."/>
            <person name="Henson C."/>
            <person name="Hollinger A."/>
            <person name="Honan T."/>
            <person name="Huard M.D."/>
            <person name="Hughes L."/>
            <person name="Hurhula B."/>
            <person name="Husby M.E."/>
            <person name="Kamat A."/>
            <person name="Kanga B."/>
            <person name="Kashin S."/>
            <person name="Khazanovich D."/>
            <person name="Kisner P."/>
            <person name="Lance K."/>
            <person name="Lara M."/>
            <person name="Lee W."/>
            <person name="Lennon N."/>
            <person name="Letendre F."/>
            <person name="LeVine R."/>
            <person name="Lipovsky A."/>
            <person name="Liu X."/>
            <person name="Liu J."/>
            <person name="Liu S."/>
            <person name="Lokyitsang T."/>
            <person name="Lokyitsang Y."/>
            <person name="Lubonja R."/>
            <person name="Lui A."/>
            <person name="MacDonald P."/>
            <person name="Magnisalis V."/>
            <person name="Maru K."/>
            <person name="Matthews C."/>
            <person name="McCusker W."/>
            <person name="McDonough S."/>
            <person name="Mehta T."/>
            <person name="Meldrim J."/>
            <person name="Meneus L."/>
            <person name="Mihai O."/>
            <person name="Mihalev A."/>
            <person name="Mihova T."/>
            <person name="Mittelman R."/>
            <person name="Mlenga V."/>
            <person name="Montmayeur A."/>
            <person name="Mulrain L."/>
            <person name="Navidi A."/>
            <person name="Naylor J."/>
            <person name="Negash T."/>
            <person name="Nguyen T."/>
            <person name="Nguyen N."/>
            <person name="Nicol R."/>
            <person name="Norbu C."/>
            <person name="Norbu N."/>
            <person name="Novod N."/>
            <person name="O'Neill B."/>
            <person name="Osman S."/>
            <person name="Markiewicz E."/>
            <person name="Oyono O.L."/>
            <person name="Patti C."/>
            <person name="Phunkhang P."/>
            <person name="Pierre F."/>
            <person name="Priest M."/>
            <person name="Raghuraman S."/>
            <person name="Rege F."/>
            <person name="Reyes R."/>
            <person name="Rise C."/>
            <person name="Rogov P."/>
            <person name="Ross K."/>
            <person name="Ryan E."/>
            <person name="Settipalli S."/>
            <person name="Shea T."/>
            <person name="Sherpa N."/>
            <person name="Shi L."/>
            <person name="Shih D."/>
            <person name="Sparrow T."/>
            <person name="Spaulding J."/>
            <person name="Stalker J."/>
            <person name="Stange-Thomann N."/>
            <person name="Stavropoulos S."/>
            <person name="Stone C."/>
            <person name="Strader C."/>
            <person name="Tesfaye S."/>
            <person name="Thomson T."/>
            <person name="Thoulutsang Y."/>
            <person name="Thoulutsang D."/>
            <person name="Topham K."/>
            <person name="Topping I."/>
            <person name="Tsamla T."/>
            <person name="Vassiliev H."/>
            <person name="Vo A."/>
            <person name="Wangchuk T."/>
            <person name="Wangdi T."/>
            <person name="Weiand M."/>
            <person name="Wilkinson J."/>
            <person name="Wilson A."/>
            <person name="Yadav S."/>
            <person name="Young G."/>
            <person name="Yu Q."/>
            <person name="Zembek L."/>
            <person name="Zhong D."/>
            <person name="Zimmer A."/>
            <person name="Zwirko Z."/>
            <person name="Jaffe D.B."/>
            <person name="Alvarez P."/>
            <person name="Brockman W."/>
            <person name="Butler J."/>
            <person name="Chin C."/>
            <person name="Gnerre S."/>
            <person name="Grabherr M."/>
            <person name="Kleber M."/>
            <person name="Mauceli E."/>
            <person name="MacCallum I."/>
        </authorList>
    </citation>
    <scope>NUCLEOTIDE SEQUENCE [LARGE SCALE GENOMIC DNA]</scope>
    <source>
        <strain evidence="2">Tucson 15010-1051.87</strain>
    </source>
</reference>